<dbReference type="Gene3D" id="3.40.190.10">
    <property type="entry name" value="Periplasmic binding protein-like II"/>
    <property type="match status" value="2"/>
</dbReference>
<dbReference type="PANTHER" id="PTHR43649:SF33">
    <property type="entry name" value="POLYGALACTURONAN_RHAMNOGALACTURONAN-BINDING PROTEIN YTCQ"/>
    <property type="match status" value="1"/>
</dbReference>
<name>A0ABT9TXG6_PAEHA</name>
<accession>A0ABT9TXG6</accession>
<evidence type="ECO:0000313" key="8">
    <source>
        <dbReference type="EMBL" id="MDQ0112063.1"/>
    </source>
</evidence>
<reference evidence="8 9" key="1">
    <citation type="submission" date="2023-07" db="EMBL/GenBank/DDBJ databases">
        <title>Sorghum-associated microbial communities from plants grown in Nebraska, USA.</title>
        <authorList>
            <person name="Schachtman D."/>
        </authorList>
    </citation>
    <scope>NUCLEOTIDE SEQUENCE [LARGE SCALE GENOMIC DNA]</scope>
    <source>
        <strain evidence="8 9">CC482</strain>
    </source>
</reference>
<evidence type="ECO:0000256" key="3">
    <source>
        <dbReference type="ARBA" id="ARBA00023136"/>
    </source>
</evidence>
<evidence type="ECO:0000256" key="6">
    <source>
        <dbReference type="SAM" id="MobiDB-lite"/>
    </source>
</evidence>
<keyword evidence="1" id="KW-1003">Cell membrane</keyword>
<dbReference type="EMBL" id="JAUSSU010000003">
    <property type="protein sequence ID" value="MDQ0112063.1"/>
    <property type="molecule type" value="Genomic_DNA"/>
</dbReference>
<keyword evidence="3" id="KW-0472">Membrane</keyword>
<dbReference type="SUPFAM" id="SSF53850">
    <property type="entry name" value="Periplasmic binding protein-like II"/>
    <property type="match status" value="1"/>
</dbReference>
<dbReference type="InterPro" id="IPR050490">
    <property type="entry name" value="Bact_solute-bd_prot1"/>
</dbReference>
<feature type="compositionally biased region" description="Polar residues" evidence="6">
    <location>
        <begin position="30"/>
        <end position="46"/>
    </location>
</feature>
<evidence type="ECO:0000313" key="9">
    <source>
        <dbReference type="Proteomes" id="UP001229346"/>
    </source>
</evidence>
<keyword evidence="4" id="KW-0564">Palmitate</keyword>
<evidence type="ECO:0000256" key="5">
    <source>
        <dbReference type="ARBA" id="ARBA00023288"/>
    </source>
</evidence>
<evidence type="ECO:0000256" key="7">
    <source>
        <dbReference type="SAM" id="SignalP"/>
    </source>
</evidence>
<evidence type="ECO:0000256" key="1">
    <source>
        <dbReference type="ARBA" id="ARBA00022475"/>
    </source>
</evidence>
<evidence type="ECO:0000256" key="4">
    <source>
        <dbReference type="ARBA" id="ARBA00023139"/>
    </source>
</evidence>
<feature type="signal peptide" evidence="7">
    <location>
        <begin position="1"/>
        <end position="19"/>
    </location>
</feature>
<dbReference type="Proteomes" id="UP001229346">
    <property type="component" value="Unassembled WGS sequence"/>
</dbReference>
<keyword evidence="5" id="KW-0449">Lipoprotein</keyword>
<evidence type="ECO:0000256" key="2">
    <source>
        <dbReference type="ARBA" id="ARBA00022729"/>
    </source>
</evidence>
<dbReference type="Pfam" id="PF01547">
    <property type="entry name" value="SBP_bac_1"/>
    <property type="match status" value="1"/>
</dbReference>
<dbReference type="InterPro" id="IPR006059">
    <property type="entry name" value="SBP"/>
</dbReference>
<dbReference type="PROSITE" id="PS51257">
    <property type="entry name" value="PROKAR_LIPOPROTEIN"/>
    <property type="match status" value="1"/>
</dbReference>
<protein>
    <submittedName>
        <fullName evidence="8">ABC-type glycerol-3-phosphate transport system substrate-binding protein</fullName>
    </submittedName>
</protein>
<feature type="chain" id="PRO_5046590083" evidence="7">
    <location>
        <begin position="20"/>
        <end position="438"/>
    </location>
</feature>
<gene>
    <name evidence="8" type="ORF">J2T15_001498</name>
</gene>
<sequence length="438" mass="48267">MKKVLSLAMVSAVMLTTLAACGGNNAGNETNKATNAPSENAASNKPGNGGGEEASKITGEVVFLTNRTDMIDKEYVDYEKRFEEKYPGVDLKFEAILDYDKTLKIRIASGEFPDVVFTPTLPNNELANYFAPLDDISFSGEIYFKDLKAHEGKMYGVSSGGSTVGIVYNKKAFEKAGITAVPKTYDEFLAAAQKLKDAGIVPLASNFKDKWPLDTWVYDIPTLIGEEPAHQNKRAETETPYTLDNAYGKSWGILRELYEKGFLEKDVNSTNWEQSKKDVASGDFGMYLLGNWVINQVIENGAASEDIGFFPFPSDNTGVAKAPLNPDFFYAVNKNGNVQAAKAFVQWMIEESGYDDFSGFIPTLKDKEPKLPQLAEFNTYSPKYFEPAQPVDAATQIQNKAQLDQAATVQEFVLTKDPQKVLDKVNAAWAKAKKDLGL</sequence>
<keyword evidence="2 7" id="KW-0732">Signal</keyword>
<organism evidence="8 9">
    <name type="scientific">Paenibacillus harenae</name>
    <dbReference type="NCBI Taxonomy" id="306543"/>
    <lineage>
        <taxon>Bacteria</taxon>
        <taxon>Bacillati</taxon>
        <taxon>Bacillota</taxon>
        <taxon>Bacilli</taxon>
        <taxon>Bacillales</taxon>
        <taxon>Paenibacillaceae</taxon>
        <taxon>Paenibacillus</taxon>
    </lineage>
</organism>
<proteinExistence type="predicted"/>
<dbReference type="PANTHER" id="PTHR43649">
    <property type="entry name" value="ARABINOSE-BINDING PROTEIN-RELATED"/>
    <property type="match status" value="1"/>
</dbReference>
<comment type="caution">
    <text evidence="8">The sequence shown here is derived from an EMBL/GenBank/DDBJ whole genome shotgun (WGS) entry which is preliminary data.</text>
</comment>
<keyword evidence="9" id="KW-1185">Reference proteome</keyword>
<feature type="region of interest" description="Disordered" evidence="6">
    <location>
        <begin position="30"/>
        <end position="54"/>
    </location>
</feature>